<protein>
    <recommendedName>
        <fullName evidence="4">Tail specific protease domain-containing protein</fullName>
    </recommendedName>
</protein>
<dbReference type="SUPFAM" id="SSF52096">
    <property type="entry name" value="ClpP/crotonase"/>
    <property type="match status" value="1"/>
</dbReference>
<dbReference type="CDD" id="cd07560">
    <property type="entry name" value="Peptidase_S41_CPP"/>
    <property type="match status" value="1"/>
</dbReference>
<dbReference type="InterPro" id="IPR029045">
    <property type="entry name" value="ClpP/crotonase-like_dom_sf"/>
</dbReference>
<feature type="non-terminal residue" evidence="5">
    <location>
        <position position="1"/>
    </location>
</feature>
<dbReference type="PANTHER" id="PTHR32060:SF30">
    <property type="entry name" value="CARBOXY-TERMINAL PROCESSING PROTEASE CTPA"/>
    <property type="match status" value="1"/>
</dbReference>
<keyword evidence="3" id="KW-0720">Serine protease</keyword>
<organism evidence="5">
    <name type="scientific">marine metagenome</name>
    <dbReference type="NCBI Taxonomy" id="408172"/>
    <lineage>
        <taxon>unclassified sequences</taxon>
        <taxon>metagenomes</taxon>
        <taxon>ecological metagenomes</taxon>
    </lineage>
</organism>
<dbReference type="GO" id="GO:0006508">
    <property type="term" value="P:proteolysis"/>
    <property type="evidence" value="ECO:0007669"/>
    <property type="project" value="UniProtKB-KW"/>
</dbReference>
<dbReference type="GO" id="GO:0004175">
    <property type="term" value="F:endopeptidase activity"/>
    <property type="evidence" value="ECO:0007669"/>
    <property type="project" value="TreeGrafter"/>
</dbReference>
<dbReference type="GO" id="GO:0007165">
    <property type="term" value="P:signal transduction"/>
    <property type="evidence" value="ECO:0007669"/>
    <property type="project" value="TreeGrafter"/>
</dbReference>
<dbReference type="InterPro" id="IPR005151">
    <property type="entry name" value="Tail-specific_protease"/>
</dbReference>
<accession>A0A382L869</accession>
<dbReference type="SMART" id="SM00245">
    <property type="entry name" value="TSPc"/>
    <property type="match status" value="1"/>
</dbReference>
<dbReference type="Gene3D" id="3.30.750.44">
    <property type="match status" value="1"/>
</dbReference>
<evidence type="ECO:0000256" key="3">
    <source>
        <dbReference type="ARBA" id="ARBA00022825"/>
    </source>
</evidence>
<dbReference type="PANTHER" id="PTHR32060">
    <property type="entry name" value="TAIL-SPECIFIC PROTEASE"/>
    <property type="match status" value="1"/>
</dbReference>
<evidence type="ECO:0000313" key="5">
    <source>
        <dbReference type="EMBL" id="SVC32916.1"/>
    </source>
</evidence>
<name>A0A382L869_9ZZZZ</name>
<proteinExistence type="predicted"/>
<feature type="domain" description="Tail specific protease" evidence="4">
    <location>
        <begin position="2"/>
        <end position="195"/>
    </location>
</feature>
<keyword evidence="2" id="KW-0378">Hydrolase</keyword>
<dbReference type="GO" id="GO:0030288">
    <property type="term" value="C:outer membrane-bounded periplasmic space"/>
    <property type="evidence" value="ECO:0007669"/>
    <property type="project" value="TreeGrafter"/>
</dbReference>
<gene>
    <name evidence="5" type="ORF">METZ01_LOCUS285770</name>
</gene>
<reference evidence="5" key="1">
    <citation type="submission" date="2018-05" db="EMBL/GenBank/DDBJ databases">
        <authorList>
            <person name="Lanie J.A."/>
            <person name="Ng W.-L."/>
            <person name="Kazmierczak K.M."/>
            <person name="Andrzejewski T.M."/>
            <person name="Davidsen T.M."/>
            <person name="Wayne K.J."/>
            <person name="Tettelin H."/>
            <person name="Glass J.I."/>
            <person name="Rusch D."/>
            <person name="Podicherti R."/>
            <person name="Tsui H.-C.T."/>
            <person name="Winkler M.E."/>
        </authorList>
    </citation>
    <scope>NUCLEOTIDE SEQUENCE</scope>
</reference>
<evidence type="ECO:0000256" key="2">
    <source>
        <dbReference type="ARBA" id="ARBA00022801"/>
    </source>
</evidence>
<sequence length="353" mass="40156">KVKPLLKYIITRGEIPLFSLDAKLILDEDIGYIKLNRFSGTTSNEFYDAAKELLNSGMESLILDLRQNPGGYLDAAINVSDQFLGNKEMIVFTEGRNRKRKEFYAEKGGLLENIEVVVLVDEGSASASEIVAGAIQDNDRGNVIGRRTFGKGLVQEQIPLYDGSVIRLTTQRYYTPTGRNIQRPYNKGSEDYYMEVYKRFENGELNNKDSISFADSLIFKTPKGNLVYGGGGIMPDYFIAIDTSLNNKGLTQIFNKGWFYNFCFYYADKHRETLNKKNIKKLNVLAPFETFVKNKDADFNFNLNKKETDYLGTQLKANIGRNLWGNSVFYSFLLTEDKFVKKAKELFSNPIGQ</sequence>
<dbReference type="AlphaFoldDB" id="A0A382L869"/>
<evidence type="ECO:0000259" key="4">
    <source>
        <dbReference type="SMART" id="SM00245"/>
    </source>
</evidence>
<dbReference type="Gene3D" id="3.90.226.10">
    <property type="entry name" value="2-enoyl-CoA Hydratase, Chain A, domain 1"/>
    <property type="match status" value="1"/>
</dbReference>
<evidence type="ECO:0000256" key="1">
    <source>
        <dbReference type="ARBA" id="ARBA00022670"/>
    </source>
</evidence>
<dbReference type="InterPro" id="IPR004447">
    <property type="entry name" value="Peptidase_S41A"/>
</dbReference>
<dbReference type="Pfam" id="PF03572">
    <property type="entry name" value="Peptidase_S41"/>
    <property type="match status" value="1"/>
</dbReference>
<keyword evidence="1" id="KW-0645">Protease</keyword>
<dbReference type="EMBL" id="UINC01085403">
    <property type="protein sequence ID" value="SVC32916.1"/>
    <property type="molecule type" value="Genomic_DNA"/>
</dbReference>
<dbReference type="GO" id="GO:0008236">
    <property type="term" value="F:serine-type peptidase activity"/>
    <property type="evidence" value="ECO:0007669"/>
    <property type="project" value="UniProtKB-KW"/>
</dbReference>